<dbReference type="CDD" id="cd10944">
    <property type="entry name" value="CE4_SmPgdA_like"/>
    <property type="match status" value="1"/>
</dbReference>
<dbReference type="EC" id="3.-.-.-" evidence="3"/>
<feature type="transmembrane region" description="Helical" evidence="1">
    <location>
        <begin position="20"/>
        <end position="41"/>
    </location>
</feature>
<accession>A0ABV4BPG7</accession>
<keyword evidence="1" id="KW-1133">Transmembrane helix</keyword>
<name>A0ABV4BPG7_9CLOT</name>
<dbReference type="RefSeq" id="WP_369704568.1">
    <property type="nucleotide sequence ID" value="NZ_JBGEWD010000009.1"/>
</dbReference>
<evidence type="ECO:0000256" key="1">
    <source>
        <dbReference type="SAM" id="Phobius"/>
    </source>
</evidence>
<dbReference type="PANTHER" id="PTHR10587:SF125">
    <property type="entry name" value="POLYSACCHARIDE DEACETYLASE YHEN-RELATED"/>
    <property type="match status" value="1"/>
</dbReference>
<keyword evidence="1" id="KW-0812">Transmembrane</keyword>
<keyword evidence="3" id="KW-0378">Hydrolase</keyword>
<dbReference type="InterPro" id="IPR002509">
    <property type="entry name" value="NODB_dom"/>
</dbReference>
<gene>
    <name evidence="3" type="ORF">AB8U03_10780</name>
</gene>
<dbReference type="PROSITE" id="PS51677">
    <property type="entry name" value="NODB"/>
    <property type="match status" value="1"/>
</dbReference>
<evidence type="ECO:0000259" key="2">
    <source>
        <dbReference type="PROSITE" id="PS51677"/>
    </source>
</evidence>
<dbReference type="GO" id="GO:0016787">
    <property type="term" value="F:hydrolase activity"/>
    <property type="evidence" value="ECO:0007669"/>
    <property type="project" value="UniProtKB-KW"/>
</dbReference>
<dbReference type="Pfam" id="PF01522">
    <property type="entry name" value="Polysacc_deac_1"/>
    <property type="match status" value="1"/>
</dbReference>
<evidence type="ECO:0000313" key="4">
    <source>
        <dbReference type="Proteomes" id="UP001564657"/>
    </source>
</evidence>
<keyword evidence="1" id="KW-0472">Membrane</keyword>
<dbReference type="EMBL" id="JBGEWD010000009">
    <property type="protein sequence ID" value="MEY8000677.1"/>
    <property type="molecule type" value="Genomic_DNA"/>
</dbReference>
<dbReference type="InterPro" id="IPR011330">
    <property type="entry name" value="Glyco_hydro/deAcase_b/a-brl"/>
</dbReference>
<proteinExistence type="predicted"/>
<protein>
    <submittedName>
        <fullName evidence="3">Polysaccharide deacetylase family protein</fullName>
        <ecNumber evidence="3">3.-.-.-</ecNumber>
    </submittedName>
</protein>
<sequence length="284" mass="32736">MNEYQNKMKKSKIKRKNELVVLFLSLIVFFCGFFIGSRVALKKQAVLSTFNRNTEIQNKNLKNDEIKNRFTTFQPAGVYMPWKQKRKDGEKVAYLTFDDGPSLNNTPRILEILNKNNIKATFFLIGKNAEINKDLVKEEVKEGHVVANHTYSHQLKYRQNPSLFVDDVNRCNLILRSVIGRDYDLKLVRFPGGSFNTRGLNMNPFKDAITKAGYHYVDWNDWIGDASGNNIPVDNLMNELKKYTNHDTVVILMHDAAAKTTTVQALPKVIEYLKSRGYTFETLN</sequence>
<feature type="domain" description="NodB homology" evidence="2">
    <location>
        <begin position="91"/>
        <end position="281"/>
    </location>
</feature>
<keyword evidence="4" id="KW-1185">Reference proteome</keyword>
<dbReference type="PANTHER" id="PTHR10587">
    <property type="entry name" value="GLYCOSYL TRANSFERASE-RELATED"/>
    <property type="match status" value="1"/>
</dbReference>
<organism evidence="3 4">
    <name type="scientific">Clostridium moutaii</name>
    <dbReference type="NCBI Taxonomy" id="3240932"/>
    <lineage>
        <taxon>Bacteria</taxon>
        <taxon>Bacillati</taxon>
        <taxon>Bacillota</taxon>
        <taxon>Clostridia</taxon>
        <taxon>Eubacteriales</taxon>
        <taxon>Clostridiaceae</taxon>
        <taxon>Clostridium</taxon>
    </lineage>
</organism>
<evidence type="ECO:0000313" key="3">
    <source>
        <dbReference type="EMBL" id="MEY8000677.1"/>
    </source>
</evidence>
<dbReference type="SUPFAM" id="SSF88713">
    <property type="entry name" value="Glycoside hydrolase/deacetylase"/>
    <property type="match status" value="1"/>
</dbReference>
<comment type="caution">
    <text evidence="3">The sequence shown here is derived from an EMBL/GenBank/DDBJ whole genome shotgun (WGS) entry which is preliminary data.</text>
</comment>
<reference evidence="3 4" key="1">
    <citation type="submission" date="2024-08" db="EMBL/GenBank/DDBJ databases">
        <title>Clostridium lapicellarii sp. nov., and Clostridium renhuaiense sp. nov., two species isolated from the mud in a fermentation cellar used for producing sauce-flavour Chinese liquors.</title>
        <authorList>
            <person name="Yang F."/>
            <person name="Wang H."/>
            <person name="Chen L.Q."/>
            <person name="Zhou N."/>
            <person name="Lu J.J."/>
            <person name="Pu X.X."/>
            <person name="Wan B."/>
            <person name="Wang L."/>
            <person name="Liu S.J."/>
        </authorList>
    </citation>
    <scope>NUCLEOTIDE SEQUENCE [LARGE SCALE GENOMIC DNA]</scope>
    <source>
        <strain evidence="3 4">MT-5</strain>
    </source>
</reference>
<dbReference type="Gene3D" id="3.20.20.370">
    <property type="entry name" value="Glycoside hydrolase/deacetylase"/>
    <property type="match status" value="1"/>
</dbReference>
<dbReference type="InterPro" id="IPR050248">
    <property type="entry name" value="Polysacc_deacetylase_ArnD"/>
</dbReference>
<dbReference type="Proteomes" id="UP001564657">
    <property type="component" value="Unassembled WGS sequence"/>
</dbReference>